<dbReference type="EMBL" id="CP070618">
    <property type="protein sequence ID" value="QSE88057.1"/>
    <property type="molecule type" value="Genomic_DNA"/>
</dbReference>
<keyword evidence="1" id="KW-0614">Plasmid</keyword>
<evidence type="ECO:0000313" key="1">
    <source>
        <dbReference type="EMBL" id="QSE88057.1"/>
    </source>
</evidence>
<reference evidence="1 2" key="1">
    <citation type="journal article" date="2021" name="Microbiol. Resour. Announc.">
        <title>Complete Genome Sequences of Two Rhodococcus sp. Strains with Large and Linear Chromosomes, Isolated from Apple Rhizosphere.</title>
        <authorList>
            <person name="Benning S."/>
            <person name="Brugnone N."/>
            <person name="Siani R."/>
            <person name="Kublik S."/>
            <person name="Schloter M."/>
            <person name="Rad V."/>
        </authorList>
    </citation>
    <scope>NUCLEOTIDE SEQUENCE [LARGE SCALE GENOMIC DNA]</scope>
    <source>
        <strain evidence="1 2">R79</strain>
    </source>
</reference>
<gene>
    <name evidence="1" type="ORF">JWS13_05215</name>
</gene>
<sequence length="74" mass="8006">MSADVLVRNVDFCCVRNGRVLHRNVGFDGPRCRTGVHRGIALGRLVGGEVEEHELIVAALPPVGHQRAPTSAYC</sequence>
<name>A0A974VZR3_9NOCA</name>
<dbReference type="RefSeq" id="WP_206004818.1">
    <property type="nucleotide sequence ID" value="NZ_CP070618.1"/>
</dbReference>
<protein>
    <submittedName>
        <fullName evidence="1">Uncharacterized protein</fullName>
    </submittedName>
</protein>
<dbReference type="Proteomes" id="UP000662986">
    <property type="component" value="Plasmid unnamed1"/>
</dbReference>
<organism evidence="1 2">
    <name type="scientific">Rhodococcus pseudokoreensis</name>
    <dbReference type="NCBI Taxonomy" id="2811421"/>
    <lineage>
        <taxon>Bacteria</taxon>
        <taxon>Bacillati</taxon>
        <taxon>Actinomycetota</taxon>
        <taxon>Actinomycetes</taxon>
        <taxon>Mycobacteriales</taxon>
        <taxon>Nocardiaceae</taxon>
        <taxon>Rhodococcus</taxon>
    </lineage>
</organism>
<geneLocation type="plasmid" evidence="1 2">
    <name>unnamed1</name>
</geneLocation>
<evidence type="ECO:0000313" key="2">
    <source>
        <dbReference type="Proteomes" id="UP000662986"/>
    </source>
</evidence>
<keyword evidence="2" id="KW-1185">Reference proteome</keyword>
<reference evidence="1 2" key="2">
    <citation type="journal article" date="2022" name="Arch. Microbiol.">
        <title>Rhodococcus pseudokoreensis sp. nov. isolated from the rhizosphere of young M26 apple rootstocks.</title>
        <authorList>
            <person name="Kampfer P."/>
            <person name="Glaeser S.P."/>
            <person name="Blom J."/>
            <person name="Wolf J."/>
            <person name="Benning S."/>
            <person name="Schloter M."/>
            <person name="Neumann-Schaal M."/>
        </authorList>
    </citation>
    <scope>NUCLEOTIDE SEQUENCE [LARGE SCALE GENOMIC DNA]</scope>
    <source>
        <strain evidence="1 2">R79</strain>
    </source>
</reference>
<accession>A0A974VZR3</accession>
<proteinExistence type="predicted"/>